<dbReference type="EMBL" id="DVNK01000016">
    <property type="protein sequence ID" value="HIU46056.1"/>
    <property type="molecule type" value="Genomic_DNA"/>
</dbReference>
<evidence type="ECO:0000259" key="3">
    <source>
        <dbReference type="SMART" id="SM00471"/>
    </source>
</evidence>
<feature type="region of interest" description="Disordered" evidence="1">
    <location>
        <begin position="726"/>
        <end position="752"/>
    </location>
</feature>
<dbReference type="Pfam" id="PF07697">
    <property type="entry name" value="7TMR-HDED"/>
    <property type="match status" value="1"/>
</dbReference>
<dbReference type="Pfam" id="PF07698">
    <property type="entry name" value="7TM-7TMR_HD"/>
    <property type="match status" value="1"/>
</dbReference>
<dbReference type="SMART" id="SM00471">
    <property type="entry name" value="HDc"/>
    <property type="match status" value="1"/>
</dbReference>
<reference evidence="4" key="2">
    <citation type="journal article" date="2021" name="PeerJ">
        <title>Extensive microbial diversity within the chicken gut microbiome revealed by metagenomics and culture.</title>
        <authorList>
            <person name="Gilroy R."/>
            <person name="Ravi A."/>
            <person name="Getino M."/>
            <person name="Pursley I."/>
            <person name="Horton D.L."/>
            <person name="Alikhan N.F."/>
            <person name="Baker D."/>
            <person name="Gharbi K."/>
            <person name="Hall N."/>
            <person name="Watson M."/>
            <person name="Adriaenssens E.M."/>
            <person name="Foster-Nyarko E."/>
            <person name="Jarju S."/>
            <person name="Secka A."/>
            <person name="Antonio M."/>
            <person name="Oren A."/>
            <person name="Chaudhuri R.R."/>
            <person name="La Ragione R."/>
            <person name="Hildebrand F."/>
            <person name="Pallen M.J."/>
        </authorList>
    </citation>
    <scope>NUCLEOTIDE SEQUENCE</scope>
    <source>
        <strain evidence="4">ChiSxjej2B14-8506</strain>
    </source>
</reference>
<dbReference type="InterPro" id="IPR052722">
    <property type="entry name" value="PgpH_phosphodiesterase"/>
</dbReference>
<dbReference type="InterPro" id="IPR011621">
    <property type="entry name" value="Metal-dep_PHydrolase_7TM_intra"/>
</dbReference>
<keyword evidence="2" id="KW-0472">Membrane</keyword>
<reference evidence="4" key="1">
    <citation type="submission" date="2020-10" db="EMBL/GenBank/DDBJ databases">
        <authorList>
            <person name="Gilroy R."/>
        </authorList>
    </citation>
    <scope>NUCLEOTIDE SEQUENCE</scope>
    <source>
        <strain evidence="4">ChiSxjej2B14-8506</strain>
    </source>
</reference>
<dbReference type="PANTHER" id="PTHR36442">
    <property type="entry name" value="CYCLIC-DI-AMP PHOSPHODIESTERASE PGPH"/>
    <property type="match status" value="1"/>
</dbReference>
<dbReference type="Proteomes" id="UP000824123">
    <property type="component" value="Unassembled WGS sequence"/>
</dbReference>
<feature type="transmembrane region" description="Helical" evidence="2">
    <location>
        <begin position="398"/>
        <end position="418"/>
    </location>
</feature>
<feature type="transmembrane region" description="Helical" evidence="2">
    <location>
        <begin position="460"/>
        <end position="485"/>
    </location>
</feature>
<organism evidence="4 5">
    <name type="scientific">Candidatus Fimadaptatus faecigallinarum</name>
    <dbReference type="NCBI Taxonomy" id="2840814"/>
    <lineage>
        <taxon>Bacteria</taxon>
        <taxon>Bacillati</taxon>
        <taxon>Bacillota</taxon>
        <taxon>Clostridia</taxon>
        <taxon>Eubacteriales</taxon>
        <taxon>Candidatus Fimadaptatus</taxon>
    </lineage>
</organism>
<feature type="domain" description="HD/PDEase" evidence="3">
    <location>
        <begin position="510"/>
        <end position="666"/>
    </location>
</feature>
<evidence type="ECO:0000256" key="2">
    <source>
        <dbReference type="SAM" id="Phobius"/>
    </source>
</evidence>
<gene>
    <name evidence="4" type="ORF">IAC59_02230</name>
</gene>
<feature type="transmembrane region" description="Helical" evidence="2">
    <location>
        <begin position="425"/>
        <end position="448"/>
    </location>
</feature>
<comment type="caution">
    <text evidence="4">The sequence shown here is derived from an EMBL/GenBank/DDBJ whole genome shotgun (WGS) entry which is preliminary data.</text>
</comment>
<dbReference type="InterPro" id="IPR006675">
    <property type="entry name" value="HDIG_dom"/>
</dbReference>
<dbReference type="CDD" id="cd00077">
    <property type="entry name" value="HDc"/>
    <property type="match status" value="1"/>
</dbReference>
<keyword evidence="2" id="KW-0812">Transmembrane</keyword>
<dbReference type="Gene3D" id="1.10.3210.10">
    <property type="entry name" value="Hypothetical protein af1432"/>
    <property type="match status" value="1"/>
</dbReference>
<evidence type="ECO:0000256" key="1">
    <source>
        <dbReference type="SAM" id="MobiDB-lite"/>
    </source>
</evidence>
<dbReference type="InterPro" id="IPR003607">
    <property type="entry name" value="HD/PDEase_dom"/>
</dbReference>
<feature type="transmembrane region" description="Helical" evidence="2">
    <location>
        <begin position="330"/>
        <end position="347"/>
    </location>
</feature>
<dbReference type="AlphaFoldDB" id="A0A9D1S411"/>
<evidence type="ECO:0000313" key="5">
    <source>
        <dbReference type="Proteomes" id="UP000824123"/>
    </source>
</evidence>
<accession>A0A9D1S411</accession>
<dbReference type="Pfam" id="PF01966">
    <property type="entry name" value="HD"/>
    <property type="match status" value="1"/>
</dbReference>
<protein>
    <submittedName>
        <fullName evidence="4">HDIG domain-containing protein</fullName>
    </submittedName>
</protein>
<sequence length="752" mass="82321">MSRKAKTGAAARPLFAKREKLPRRDALRLLMLLAGTFVCMMAIMVIAVTPERLNLEVGDIAPRTITATKDVVDEITTNSQIRAAEQSAAISYIADDEASERVLNAISDAFARAENVRDSYEQAIAQFSTDGSTPTEDQINEVLSGEALMESARSVLSPIVLTDDQLAALGRMTQEELSTLRSNTINLLADAYDGRIQQGNEQQALDSMQESLERMYDVSQVRASLARAIVEPYIEPNMLVDEEGTEANRQAARDAVEPVVYKKGQNIVVAGEVVTQPRLAMLQSLGLLANDSIDMMMYMGLAILLIVLLCMIALYMFCFETAMLRDFKSLLLLCIIMVASLAVALIVRQINVYMMPLALCALMITLLLKPRLAMIVNTAMSVLLGLMSGGTQSDMTSYLIINVMVSTFTSGTLCIYMIRRRTNRLSVLSAGLVSGIAAMVSMIAMGFINTTDVSSVASRAPWALAGGIITSVVSLGMQPLLEVIFKLMTPSKLMELSNPQQPLLRRLLLEAPGTYHHSIIVANLAEAAADAIGANSMLARVGAYYHDVGKLKRPLYFKENQMGDNPHDRTDPRISTAILTAHPRDGVMMAQKYRMPQPVLDIIAQHHGDTPVAYFYNKAMKQSPEVPVDIADFRYEGPKPQTREAAIVMLADTVEAAARALPNPTPERIDELIRSLVKGKTDDHQLDECPLTFRNVDTICRVFEQVLSGVFHQRIAYPKIEIPNRGTVDIPAPSAGPLESAPQPDGTQEAAK</sequence>
<keyword evidence="2" id="KW-1133">Transmembrane helix</keyword>
<proteinExistence type="predicted"/>
<dbReference type="PANTHER" id="PTHR36442:SF1">
    <property type="entry name" value="CYCLIC-DI-AMP PHOSPHODIESTERASE PGPH"/>
    <property type="match status" value="1"/>
</dbReference>
<feature type="transmembrane region" description="Helical" evidence="2">
    <location>
        <begin position="27"/>
        <end position="48"/>
    </location>
</feature>
<name>A0A9D1S411_9FIRM</name>
<feature type="transmembrane region" description="Helical" evidence="2">
    <location>
        <begin position="295"/>
        <end position="318"/>
    </location>
</feature>
<dbReference type="SUPFAM" id="SSF109604">
    <property type="entry name" value="HD-domain/PDEase-like"/>
    <property type="match status" value="1"/>
</dbReference>
<dbReference type="NCBIfam" id="TIGR00277">
    <property type="entry name" value="HDIG"/>
    <property type="match status" value="1"/>
</dbReference>
<dbReference type="InterPro" id="IPR006674">
    <property type="entry name" value="HD_domain"/>
</dbReference>
<evidence type="ECO:0000313" key="4">
    <source>
        <dbReference type="EMBL" id="HIU46056.1"/>
    </source>
</evidence>
<dbReference type="InterPro" id="IPR011624">
    <property type="entry name" value="Metal-dep_PHydrolase_7TM_extra"/>
</dbReference>